<dbReference type="InterPro" id="IPR046939">
    <property type="entry name" value="TPPII_C_sf"/>
</dbReference>
<dbReference type="InterPro" id="IPR015500">
    <property type="entry name" value="Peptidase_S8_subtilisin-rel"/>
</dbReference>
<evidence type="ECO:0000259" key="12">
    <source>
        <dbReference type="Pfam" id="PF12580"/>
    </source>
</evidence>
<dbReference type="GO" id="GO:0006508">
    <property type="term" value="P:proteolysis"/>
    <property type="evidence" value="ECO:0007669"/>
    <property type="project" value="UniProtKB-KW"/>
</dbReference>
<evidence type="ECO:0000256" key="5">
    <source>
        <dbReference type="ARBA" id="ARBA00022438"/>
    </source>
</evidence>
<dbReference type="InterPro" id="IPR023828">
    <property type="entry name" value="Peptidase_S8_Ser-AS"/>
</dbReference>
<evidence type="ECO:0000256" key="7">
    <source>
        <dbReference type="ARBA" id="ARBA00022801"/>
    </source>
</evidence>
<protein>
    <recommendedName>
        <fullName evidence="4">Tripeptidyl-peptidase 2</fullName>
        <ecNumber evidence="3">3.4.14.10</ecNumber>
    </recommendedName>
    <alternativeName>
        <fullName evidence="9">Tripeptidyl aminopeptidase</fullName>
    </alternativeName>
</protein>
<dbReference type="AlphaFoldDB" id="A0A9P0CNZ8"/>
<dbReference type="EMBL" id="OV651826">
    <property type="protein sequence ID" value="CAH1103255.1"/>
    <property type="molecule type" value="Genomic_DNA"/>
</dbReference>
<dbReference type="Pfam" id="PF00082">
    <property type="entry name" value="Peptidase_S8"/>
    <property type="match status" value="1"/>
</dbReference>
<evidence type="ECO:0000256" key="10">
    <source>
        <dbReference type="PROSITE-ProRule" id="PRU01240"/>
    </source>
</evidence>
<dbReference type="Pfam" id="PF12580">
    <property type="entry name" value="TPPII"/>
    <property type="match status" value="1"/>
</dbReference>
<comment type="similarity">
    <text evidence="2 10">Belongs to the peptidase S8 family.</text>
</comment>
<feature type="active site" description="Charge relay system" evidence="10">
    <location>
        <position position="456"/>
    </location>
</feature>
<evidence type="ECO:0000259" key="13">
    <source>
        <dbReference type="Pfam" id="PF12583"/>
    </source>
</evidence>
<dbReference type="SUPFAM" id="SSF52743">
    <property type="entry name" value="Subtilisin-like"/>
    <property type="match status" value="1"/>
</dbReference>
<dbReference type="GO" id="GO:0008240">
    <property type="term" value="F:tripeptidyl-peptidase activity"/>
    <property type="evidence" value="ECO:0007669"/>
    <property type="project" value="UniProtKB-EC"/>
</dbReference>
<evidence type="ECO:0000256" key="1">
    <source>
        <dbReference type="ARBA" id="ARBA00001910"/>
    </source>
</evidence>
<dbReference type="Proteomes" id="UP001153636">
    <property type="component" value="Chromosome 14"/>
</dbReference>
<dbReference type="Gene3D" id="3.40.50.200">
    <property type="entry name" value="Peptidase S8/S53 domain"/>
    <property type="match status" value="2"/>
</dbReference>
<dbReference type="PROSITE" id="PS51892">
    <property type="entry name" value="SUBTILASE"/>
    <property type="match status" value="1"/>
</dbReference>
<dbReference type="Gene3D" id="1.25.40.710">
    <property type="match status" value="1"/>
</dbReference>
<dbReference type="PANTHER" id="PTHR43806:SF14">
    <property type="entry name" value="TRIPEPTIDYL-PEPTIDASE 2"/>
    <property type="match status" value="1"/>
</dbReference>
<dbReference type="CDD" id="cd04857">
    <property type="entry name" value="Peptidases_S8_Tripeptidyl_Aminopeptidase_II"/>
    <property type="match status" value="1"/>
</dbReference>
<sequence>MSEITNDVEFPVWSLLPKKETGVVSFLSKYPQYDGRGIVIAILDSGIDPGAPGLKETSDGKVKVIERFDCSGCGDVNTTTKVIPVDGVITTLTGRKLKIPNSWNNPNNIYRLGVKHAFDLYPDRLKDRVKSEYKKKNWEEGHRKNVSAALREIVNFESKQTNKNLGESEKLEKENLDAKQDILNSFDKKYNDIGPVYDCILFHNGEHWVCCVDTSDDGNLSNCQLLGEYSITKNYAPLTDLDNLNFSINVHEDGDVLELVGVCSSHGTHVASIASGYFPESPEENGVAPGAQIVSLTIGDGRLGSMETGTALIRAMIKIIELKKIMDIHVINMSYGEHAHWVDTGRIGDLINEIVNKYGVTWVSSAGNHGPALNTISTPSDIFNEPIISIGAYVSPEMMVAEYAMRQKLPGTPYTWSSRGPTLDGGIGVHVCAPGGAITSVPNFTLRYSQLMNGTSMASPHAAGVVCLLLSGLLQRNLHFSPYIVRRALENTAKFLDGVEVPAQGSGLIQIEKAFEYLISYNSADDRDVRFQIQCGSGNCKGIYIRSKPHSTSQSFKISIEPHFLNSDEVIAEKKIYYNQKFVLSCDATYISYPSHLDLSNVARMFAIKIDTDGLAEGLHSTFLNGYDVKCIEKGPIFKVPITIVQPKEVKEPKYQATYSRVNFKPNTIKRHYYTVPQNATWAVLKLTSDEDTGRFVIHGSQLVPRQYCKSLEINKTIAVTSKSDVLLGFPVKSDLILELVIAKYWANIGESNLDYSISFYGVKPCQPSITMHAADGIHSVEIKTLQGEDIAPSITLKNSVLIIKPSEAKISPLTSRDIIPPGRQIYELMLVYNFNLTKPAEVSPNLALLSNMLYESEYESQFWMLYDSNKQLLGCGDAYPEKYTIKLEKGDYSVRLQVRHDKKDYLDKINEAPLLLLQKLNANITMDTYLSYSQALVGGKKTGVTNNSNPHVPIPLYIAPLAPEKYSLKSNNFAHYLTGTITYAKDEYGKKADVYPFKYILYDLTPKKSSNGGNPEKSKLEECKEAIRDVRTQSLAKMDVVSANAIYEELIKDYPEHFLVYSAYLQVIDPLDKRILPGFKKQNSSVEELNKVLNICNKVLCNINPESLLVFMATKVDLRPDATKIKSSMEQQKNIFIECLARKGIALCRLIDEKKEIQDTNKEDISNTWKTLVKFVDPTDAKVLTSHVLYFAIWHAFIYNHLGRLLKYVLKVQEDKPSEDVEKKIIEYCKELQWDHVVKHLQRNLPSKFPSSYKPF</sequence>
<organism evidence="16 17">
    <name type="scientific">Psylliodes chrysocephalus</name>
    <dbReference type="NCBI Taxonomy" id="3402493"/>
    <lineage>
        <taxon>Eukaryota</taxon>
        <taxon>Metazoa</taxon>
        <taxon>Ecdysozoa</taxon>
        <taxon>Arthropoda</taxon>
        <taxon>Hexapoda</taxon>
        <taxon>Insecta</taxon>
        <taxon>Pterygota</taxon>
        <taxon>Neoptera</taxon>
        <taxon>Endopterygota</taxon>
        <taxon>Coleoptera</taxon>
        <taxon>Polyphaga</taxon>
        <taxon>Cucujiformia</taxon>
        <taxon>Chrysomeloidea</taxon>
        <taxon>Chrysomelidae</taxon>
        <taxon>Galerucinae</taxon>
        <taxon>Alticini</taxon>
        <taxon>Psylliodes</taxon>
    </lineage>
</organism>
<keyword evidence="6 10" id="KW-0645">Protease</keyword>
<dbReference type="InterPro" id="IPR048383">
    <property type="entry name" value="TPPII_Ig-like-1"/>
</dbReference>
<dbReference type="FunFam" id="3.40.50.200:FF:000003">
    <property type="entry name" value="Tripeptidyl peptidase 2"/>
    <property type="match status" value="1"/>
</dbReference>
<feature type="active site" description="Charge relay system" evidence="10">
    <location>
        <position position="266"/>
    </location>
</feature>
<dbReference type="Pfam" id="PF12583">
    <property type="entry name" value="TPPII_C"/>
    <property type="match status" value="1"/>
</dbReference>
<dbReference type="InterPro" id="IPR022229">
    <property type="entry name" value="TPPII_Ig-like-2"/>
</dbReference>
<dbReference type="OrthoDB" id="10256524at2759"/>
<dbReference type="InterPro" id="IPR050131">
    <property type="entry name" value="Peptidase_S8_subtilisin-like"/>
</dbReference>
<evidence type="ECO:0000259" key="14">
    <source>
        <dbReference type="Pfam" id="PF21223"/>
    </source>
</evidence>
<comment type="catalytic activity">
    <reaction evidence="1">
        <text>Release of an N-terminal tripeptide from a polypeptide.</text>
        <dbReference type="EC" id="3.4.14.10"/>
    </reaction>
</comment>
<dbReference type="InterPro" id="IPR000209">
    <property type="entry name" value="Peptidase_S8/S53_dom"/>
</dbReference>
<evidence type="ECO:0000256" key="8">
    <source>
        <dbReference type="ARBA" id="ARBA00022825"/>
    </source>
</evidence>
<dbReference type="PRINTS" id="PR00723">
    <property type="entry name" value="SUBTILISIN"/>
</dbReference>
<dbReference type="InterPro" id="IPR046940">
    <property type="entry name" value="TPPII_Ig-like_sf"/>
</dbReference>
<dbReference type="GO" id="GO:0005829">
    <property type="term" value="C:cytosol"/>
    <property type="evidence" value="ECO:0007669"/>
    <property type="project" value="TreeGrafter"/>
</dbReference>
<evidence type="ECO:0000313" key="16">
    <source>
        <dbReference type="EMBL" id="CAH1103255.1"/>
    </source>
</evidence>
<gene>
    <name evidence="16" type="ORF">PSYICH_LOCUS4448</name>
</gene>
<dbReference type="GO" id="GO:0004177">
    <property type="term" value="F:aminopeptidase activity"/>
    <property type="evidence" value="ECO:0007669"/>
    <property type="project" value="UniProtKB-KW"/>
</dbReference>
<keyword evidence="17" id="KW-1185">Reference proteome</keyword>
<dbReference type="Pfam" id="PF21223">
    <property type="entry name" value="TPPII_Ig-like-1"/>
    <property type="match status" value="1"/>
</dbReference>
<dbReference type="InterPro" id="IPR022398">
    <property type="entry name" value="Peptidase_S8_His-AS"/>
</dbReference>
<dbReference type="PROSITE" id="PS00138">
    <property type="entry name" value="SUBTILASE_SER"/>
    <property type="match status" value="1"/>
</dbReference>
<dbReference type="EC" id="3.4.14.10" evidence="3"/>
<evidence type="ECO:0000256" key="6">
    <source>
        <dbReference type="ARBA" id="ARBA00022670"/>
    </source>
</evidence>
<accession>A0A9P0CNZ8</accession>
<name>A0A9P0CNZ8_9CUCU</name>
<proteinExistence type="inferred from homology"/>
<dbReference type="Pfam" id="PF21316">
    <property type="entry name" value="TPPII_GBD"/>
    <property type="match status" value="1"/>
</dbReference>
<dbReference type="Gene3D" id="2.60.40.3170">
    <property type="match status" value="1"/>
</dbReference>
<dbReference type="InterPro" id="IPR036852">
    <property type="entry name" value="Peptidase_S8/S53_dom_sf"/>
</dbReference>
<evidence type="ECO:0000256" key="2">
    <source>
        <dbReference type="ARBA" id="ARBA00011073"/>
    </source>
</evidence>
<evidence type="ECO:0000259" key="11">
    <source>
        <dbReference type="Pfam" id="PF00082"/>
    </source>
</evidence>
<keyword evidence="8 10" id="KW-0720">Serine protease</keyword>
<feature type="active site" description="Charge relay system" evidence="10">
    <location>
        <position position="44"/>
    </location>
</feature>
<feature type="domain" description="Peptidase S8/S53" evidence="11">
    <location>
        <begin position="35"/>
        <end position="494"/>
    </location>
</feature>
<evidence type="ECO:0000256" key="3">
    <source>
        <dbReference type="ARBA" id="ARBA00012462"/>
    </source>
</evidence>
<dbReference type="InterPro" id="IPR022232">
    <property type="entry name" value="TPPII_C_art"/>
</dbReference>
<evidence type="ECO:0000256" key="4">
    <source>
        <dbReference type="ARBA" id="ARBA00020244"/>
    </source>
</evidence>
<feature type="domain" description="Tripeptidyl peptidase II C-terminal" evidence="13">
    <location>
        <begin position="1016"/>
        <end position="1078"/>
    </location>
</feature>
<dbReference type="GO" id="GO:0004252">
    <property type="term" value="F:serine-type endopeptidase activity"/>
    <property type="evidence" value="ECO:0007669"/>
    <property type="project" value="UniProtKB-UniRule"/>
</dbReference>
<keyword evidence="5" id="KW-0031">Aminopeptidase</keyword>
<evidence type="ECO:0000259" key="15">
    <source>
        <dbReference type="Pfam" id="PF21316"/>
    </source>
</evidence>
<dbReference type="PANTHER" id="PTHR43806">
    <property type="entry name" value="PEPTIDASE S8"/>
    <property type="match status" value="1"/>
</dbReference>
<keyword evidence="7 10" id="KW-0378">Hydrolase</keyword>
<feature type="domain" description="Tripeptidyl-peptidase II galactose-binding" evidence="15">
    <location>
        <begin position="664"/>
        <end position="750"/>
    </location>
</feature>
<dbReference type="Gene3D" id="6.10.250.3080">
    <property type="match status" value="1"/>
</dbReference>
<dbReference type="PROSITE" id="PS00137">
    <property type="entry name" value="SUBTILASE_HIS"/>
    <property type="match status" value="1"/>
</dbReference>
<reference evidence="16" key="1">
    <citation type="submission" date="2022-01" db="EMBL/GenBank/DDBJ databases">
        <authorList>
            <person name="King R."/>
        </authorList>
    </citation>
    <scope>NUCLEOTIDE SEQUENCE</scope>
</reference>
<feature type="domain" description="Tripeptidyl peptidase II second Ig-like" evidence="12">
    <location>
        <begin position="785"/>
        <end position="968"/>
    </location>
</feature>
<dbReference type="InterPro" id="IPR034051">
    <property type="entry name" value="TPP_II_domain"/>
</dbReference>
<feature type="domain" description="Tripeptidyl-peptidase II first Ig-like" evidence="14">
    <location>
        <begin position="529"/>
        <end position="645"/>
    </location>
</feature>
<dbReference type="InterPro" id="IPR048384">
    <property type="entry name" value="TPPII_GBD"/>
</dbReference>
<evidence type="ECO:0000256" key="9">
    <source>
        <dbReference type="ARBA" id="ARBA00032232"/>
    </source>
</evidence>
<evidence type="ECO:0000313" key="17">
    <source>
        <dbReference type="Proteomes" id="UP001153636"/>
    </source>
</evidence>